<reference evidence="1" key="1">
    <citation type="submission" date="2020-07" db="EMBL/GenBank/DDBJ databases">
        <title>Clarias magur genome sequencing, assembly and annotation.</title>
        <authorList>
            <person name="Kushwaha B."/>
            <person name="Kumar R."/>
            <person name="Das P."/>
            <person name="Joshi C.G."/>
            <person name="Kumar D."/>
            <person name="Nagpure N.S."/>
            <person name="Pandey M."/>
            <person name="Agarwal S."/>
            <person name="Srivastava S."/>
            <person name="Singh M."/>
            <person name="Sahoo L."/>
            <person name="Jayasankar P."/>
            <person name="Meher P.K."/>
            <person name="Koringa P.G."/>
            <person name="Iquebal M.A."/>
            <person name="Das S.P."/>
            <person name="Bit A."/>
            <person name="Patnaik S."/>
            <person name="Patel N."/>
            <person name="Shah T.M."/>
            <person name="Hinsu A."/>
            <person name="Jena J.K."/>
        </authorList>
    </citation>
    <scope>NUCLEOTIDE SEQUENCE</scope>
    <source>
        <strain evidence="1">CIFAMagur01</strain>
        <tissue evidence="1">Testis</tissue>
    </source>
</reference>
<comment type="caution">
    <text evidence="1">The sequence shown here is derived from an EMBL/GenBank/DDBJ whole genome shotgun (WGS) entry which is preliminary data.</text>
</comment>
<keyword evidence="1" id="KW-0347">Helicase</keyword>
<accession>A0A8J4UK61</accession>
<organism evidence="1 2">
    <name type="scientific">Clarias magur</name>
    <name type="common">Asian catfish</name>
    <name type="synonym">Macropteronotus magur</name>
    <dbReference type="NCBI Taxonomy" id="1594786"/>
    <lineage>
        <taxon>Eukaryota</taxon>
        <taxon>Metazoa</taxon>
        <taxon>Chordata</taxon>
        <taxon>Craniata</taxon>
        <taxon>Vertebrata</taxon>
        <taxon>Euteleostomi</taxon>
        <taxon>Actinopterygii</taxon>
        <taxon>Neopterygii</taxon>
        <taxon>Teleostei</taxon>
        <taxon>Ostariophysi</taxon>
        <taxon>Siluriformes</taxon>
        <taxon>Clariidae</taxon>
        <taxon>Clarias</taxon>
    </lineage>
</organism>
<keyword evidence="1" id="KW-0378">Hydrolase</keyword>
<evidence type="ECO:0000313" key="2">
    <source>
        <dbReference type="Proteomes" id="UP000727407"/>
    </source>
</evidence>
<dbReference type="GO" id="GO:0004386">
    <property type="term" value="F:helicase activity"/>
    <property type="evidence" value="ECO:0007669"/>
    <property type="project" value="UniProtKB-KW"/>
</dbReference>
<dbReference type="Proteomes" id="UP000727407">
    <property type="component" value="Unassembled WGS sequence"/>
</dbReference>
<gene>
    <name evidence="1" type="primary">Recql5</name>
    <name evidence="1" type="ORF">DAT39_000921</name>
</gene>
<evidence type="ECO:0000313" key="1">
    <source>
        <dbReference type="EMBL" id="KAF5909396.1"/>
    </source>
</evidence>
<keyword evidence="1" id="KW-0067">ATP-binding</keyword>
<sequence length="54" mass="6180">KANVQRIMRLRSKTQASKEPCRISAPGLVMMEYTVNYSVITLYFSLNVQLDTLT</sequence>
<name>A0A8J4UK61_CLAMG</name>
<proteinExistence type="predicted"/>
<protein>
    <submittedName>
        <fullName evidence="1">ATP-dependent DNA helicase Q5</fullName>
    </submittedName>
</protein>
<keyword evidence="1" id="KW-0547">Nucleotide-binding</keyword>
<feature type="non-terminal residue" evidence="1">
    <location>
        <position position="54"/>
    </location>
</feature>
<keyword evidence="2" id="KW-1185">Reference proteome</keyword>
<dbReference type="AlphaFoldDB" id="A0A8J4UK61"/>
<feature type="non-terminal residue" evidence="1">
    <location>
        <position position="1"/>
    </location>
</feature>
<dbReference type="EMBL" id="QNUK01000005">
    <property type="protein sequence ID" value="KAF5909396.1"/>
    <property type="molecule type" value="Genomic_DNA"/>
</dbReference>